<dbReference type="AlphaFoldDB" id="A0A371XAF6"/>
<evidence type="ECO:0000313" key="2">
    <source>
        <dbReference type="Proteomes" id="UP000264310"/>
    </source>
</evidence>
<organism evidence="1 2">
    <name type="scientific">Fulvimarina endophytica</name>
    <dbReference type="NCBI Taxonomy" id="2293836"/>
    <lineage>
        <taxon>Bacteria</taxon>
        <taxon>Pseudomonadati</taxon>
        <taxon>Pseudomonadota</taxon>
        <taxon>Alphaproteobacteria</taxon>
        <taxon>Hyphomicrobiales</taxon>
        <taxon>Aurantimonadaceae</taxon>
        <taxon>Fulvimarina</taxon>
    </lineage>
</organism>
<reference evidence="1 2" key="1">
    <citation type="submission" date="2018-08" db="EMBL/GenBank/DDBJ databases">
        <title>Fulvimarina sp. 85, whole genome shotgun sequence.</title>
        <authorList>
            <person name="Tuo L."/>
        </authorList>
    </citation>
    <scope>NUCLEOTIDE SEQUENCE [LARGE SCALE GENOMIC DNA]</scope>
    <source>
        <strain evidence="1 2">85</strain>
    </source>
</reference>
<gene>
    <name evidence="1" type="ORF">DYI37_01815</name>
</gene>
<name>A0A371XAF6_9HYPH</name>
<proteinExistence type="predicted"/>
<accession>A0A371XAF6</accession>
<dbReference type="EMBL" id="QURL01000001">
    <property type="protein sequence ID" value="RFC66223.1"/>
    <property type="molecule type" value="Genomic_DNA"/>
</dbReference>
<sequence>MRITQDGGQNTLIVDQSEAVGSIVGGRSLILDDDKSAFARQIGAGNSATILDGGNGNRIALEQNSGTSGEGNSATIAVDAAAGTLGRSATPDAGSALASDFAGGNTAFVFQDGRGNSADVSVNGQLSGAGAIQIGNDNQAEVDVEGNQVFGGILQQGNNNAAALSVVGAPGTNVIYNQIGNNLVGAPPSVVSNGATVFITQSTFGQ</sequence>
<dbReference type="OrthoDB" id="827845at2"/>
<dbReference type="RefSeq" id="WP_116681474.1">
    <property type="nucleotide sequence ID" value="NZ_QURL01000001.1"/>
</dbReference>
<comment type="caution">
    <text evidence="1">The sequence shown here is derived from an EMBL/GenBank/DDBJ whole genome shotgun (WGS) entry which is preliminary data.</text>
</comment>
<protein>
    <recommendedName>
        <fullName evidence="3">Curlin</fullName>
    </recommendedName>
</protein>
<keyword evidence="2" id="KW-1185">Reference proteome</keyword>
<dbReference type="Proteomes" id="UP000264310">
    <property type="component" value="Unassembled WGS sequence"/>
</dbReference>
<evidence type="ECO:0008006" key="3">
    <source>
        <dbReference type="Google" id="ProtNLM"/>
    </source>
</evidence>
<evidence type="ECO:0000313" key="1">
    <source>
        <dbReference type="EMBL" id="RFC66223.1"/>
    </source>
</evidence>